<dbReference type="RefSeq" id="WP_289527489.1">
    <property type="nucleotide sequence ID" value="NZ_JAUDCK010000011.1"/>
</dbReference>
<gene>
    <name evidence="9" type="ORF">QUV98_04530</name>
</gene>
<evidence type="ECO:0000313" key="9">
    <source>
        <dbReference type="EMBL" id="MDM8195580.1"/>
    </source>
</evidence>
<evidence type="ECO:0000256" key="5">
    <source>
        <dbReference type="ARBA" id="ARBA00023136"/>
    </source>
</evidence>
<accession>A0ABT7UHF7</accession>
<name>A0ABT7UHF7_9FIRM</name>
<comment type="caution">
    <text evidence="9">The sequence shown here is derived from an EMBL/GenBank/DDBJ whole genome shotgun (WGS) entry which is preliminary data.</text>
</comment>
<dbReference type="InterPro" id="IPR050250">
    <property type="entry name" value="Macrolide_Exporter_MacB"/>
</dbReference>
<feature type="domain" description="ABC3 transporter permease C-terminal" evidence="8">
    <location>
        <begin position="635"/>
        <end position="750"/>
    </location>
</feature>
<feature type="transmembrane region" description="Helical" evidence="7">
    <location>
        <begin position="358"/>
        <end position="379"/>
    </location>
</feature>
<feature type="domain" description="ABC3 transporter permease C-terminal" evidence="8">
    <location>
        <begin position="190"/>
        <end position="314"/>
    </location>
</feature>
<keyword evidence="3 7" id="KW-0812">Transmembrane</keyword>
<evidence type="ECO:0000256" key="2">
    <source>
        <dbReference type="ARBA" id="ARBA00022475"/>
    </source>
</evidence>
<dbReference type="Pfam" id="PF02687">
    <property type="entry name" value="FtsX"/>
    <property type="match status" value="2"/>
</dbReference>
<feature type="transmembrane region" description="Helical" evidence="7">
    <location>
        <begin position="188"/>
        <end position="211"/>
    </location>
</feature>
<evidence type="ECO:0000256" key="7">
    <source>
        <dbReference type="SAM" id="Phobius"/>
    </source>
</evidence>
<reference evidence="10" key="1">
    <citation type="submission" date="2023-06" db="EMBL/GenBank/DDBJ databases">
        <title>Identification and characterization of horizontal gene transfer across gut microbiota members of farm animals based on homology search.</title>
        <authorList>
            <person name="Zeman M."/>
            <person name="Kubasova T."/>
            <person name="Jahodarova E."/>
            <person name="Nykrynova M."/>
            <person name="Rychlik I."/>
        </authorList>
    </citation>
    <scope>NUCLEOTIDE SEQUENCE [LARGE SCALE GENOMIC DNA]</scope>
    <source>
        <strain evidence="10">ET341</strain>
    </source>
</reference>
<keyword evidence="5 7" id="KW-0472">Membrane</keyword>
<feature type="transmembrane region" description="Helical" evidence="7">
    <location>
        <begin position="685"/>
        <end position="709"/>
    </location>
</feature>
<keyword evidence="2" id="KW-1003">Cell membrane</keyword>
<feature type="transmembrane region" description="Helical" evidence="7">
    <location>
        <begin position="277"/>
        <end position="307"/>
    </location>
</feature>
<comment type="similarity">
    <text evidence="6">Belongs to the ABC-4 integral membrane protein family.</text>
</comment>
<dbReference type="Proteomes" id="UP001529275">
    <property type="component" value="Unassembled WGS sequence"/>
</dbReference>
<keyword evidence="10" id="KW-1185">Reference proteome</keyword>
<feature type="transmembrane region" description="Helical" evidence="7">
    <location>
        <begin position="232"/>
        <end position="257"/>
    </location>
</feature>
<keyword evidence="4 7" id="KW-1133">Transmembrane helix</keyword>
<evidence type="ECO:0000256" key="4">
    <source>
        <dbReference type="ARBA" id="ARBA00022989"/>
    </source>
</evidence>
<evidence type="ECO:0000256" key="3">
    <source>
        <dbReference type="ARBA" id="ARBA00022692"/>
    </source>
</evidence>
<feature type="transmembrane region" description="Helical" evidence="7">
    <location>
        <begin position="721"/>
        <end position="743"/>
    </location>
</feature>
<dbReference type="PANTHER" id="PTHR30572:SF4">
    <property type="entry name" value="ABC TRANSPORTER PERMEASE YTRF"/>
    <property type="match status" value="1"/>
</dbReference>
<evidence type="ECO:0000256" key="6">
    <source>
        <dbReference type="ARBA" id="ARBA00038076"/>
    </source>
</evidence>
<protein>
    <submittedName>
        <fullName evidence="9">ABC transporter permease</fullName>
    </submittedName>
</protein>
<proteinExistence type="inferred from homology"/>
<sequence>MYTHLSGNLGEQLAKLAPVENTTIKSTVASKQLSEDYEIELVNYSNFDLCPGYLYQGRYPQNENEVIVSREFIARTNYQINDTINLSLYDIEDNQEKNYTFQITGISQFSGYRKENRSMADYIIRLSSQRTSQYVVYVAPKQMSKNTLDSINKQLGNDLTGAGMNDSVMWNQYIGEPSYNIKIYDITLVFLMIFLLGVMSITIHNQFVVSFKQRKHYYGLMSSMGATKSDMRILAVLEATFYTIVGLVLGLLVGYFATKAIYDMTIDIYLKDNFSSFPSPFLISVPLCLIISLLVICTIYVSSLLALRRTYKESIIDLIKSTMTIKNKNSDFSTILFHKKPIWILLGFRYPLFDKRKYISVIATLIFTVSFFNISTYYFSVNDQYQKQLDDSDNIKILLKHIDLNNPEYRIEDVIDTLNTYNSENENYLFMNGISMGRLREISFDTMITDKYKESFGTLSEENINITFIGVDEENFKDVTNMDQPLLINKKVKIHGIRDEEIVPIFKEDMLKLQFVNSYIVNDSFHYETTDMDIVVDNELSLEDFHIKGLSDTLLKDDYITACIIIAPYQYLIDMNAHYQHMENNDIYFEYVMHTKQHDKLIDEIRHSKVMEYILDIDNPLQQQNKSFSDYLVEILTLLVFIVCIANLGVVITSNNVERKRDFALFQSLGMNLNEIKKLIYIENICLILIAILISIPIILISEGILYYFKFTILTHFTPTYHIFLMMCLGLVFVCILASEIIFRKMKKSSIILALKENTFY</sequence>
<feature type="transmembrane region" description="Helical" evidence="7">
    <location>
        <begin position="631"/>
        <end position="652"/>
    </location>
</feature>
<dbReference type="EMBL" id="JAUDCK010000011">
    <property type="protein sequence ID" value="MDM8195580.1"/>
    <property type="molecule type" value="Genomic_DNA"/>
</dbReference>
<dbReference type="PANTHER" id="PTHR30572">
    <property type="entry name" value="MEMBRANE COMPONENT OF TRANSPORTER-RELATED"/>
    <property type="match status" value="1"/>
</dbReference>
<dbReference type="InterPro" id="IPR003838">
    <property type="entry name" value="ABC3_permease_C"/>
</dbReference>
<evidence type="ECO:0000256" key="1">
    <source>
        <dbReference type="ARBA" id="ARBA00004651"/>
    </source>
</evidence>
<evidence type="ECO:0000313" key="10">
    <source>
        <dbReference type="Proteomes" id="UP001529275"/>
    </source>
</evidence>
<organism evidence="9 10">
    <name type="scientific">Massilimicrobiota timonensis</name>
    <dbReference type="NCBI Taxonomy" id="1776392"/>
    <lineage>
        <taxon>Bacteria</taxon>
        <taxon>Bacillati</taxon>
        <taxon>Bacillota</taxon>
        <taxon>Erysipelotrichia</taxon>
        <taxon>Erysipelotrichales</taxon>
        <taxon>Erysipelotrichaceae</taxon>
        <taxon>Massilimicrobiota</taxon>
    </lineage>
</organism>
<evidence type="ECO:0000259" key="8">
    <source>
        <dbReference type="Pfam" id="PF02687"/>
    </source>
</evidence>
<comment type="subcellular location">
    <subcellularLocation>
        <location evidence="1">Cell membrane</location>
        <topology evidence="1">Multi-pass membrane protein</topology>
    </subcellularLocation>
</comment>